<sequence>MFGDLQRMQKNLHNFFDYSNSMASLWTKYFNVSLEKANDSAQLFMELVENQLQPNPNALNESMEYATDFFQRQILFWDVLRKRGNQYLKHEQEGQPPVLIFPYQILMDGRTFEHPVNYALAEIFHPSGREVDPSLRPYVIVDPRAGHGAGISGFKDKSQVGIALEAGHPVYVVIFFPNPEPNQTLLDVAFAHELFLREVALRHPNSPKPCIIGNCQGGWAALSLVAAHPDVAGVAVINGAPLSYWGGANGKNPMRYIGGILGGSWIAQLAGDLGNGKFDGANLVLNFELSNPQNTYWKKYYKLFANIDTEETRFLNFERWWGGFSLMNANEMRGIIDNLFIGNKLVKGKIPLGESGHNLDLRDIKVPVIVFCSAGDTITPPQQALNWIADLYDNTLDIKLQGQVIVYLIHERIGHLGIFVSGEVAQKEQPHL</sequence>
<dbReference type="PANTHER" id="PTHR36837">
    <property type="entry name" value="POLY(3-HYDROXYALKANOATE) POLYMERASE SUBUNIT PHAC"/>
    <property type="match status" value="1"/>
</dbReference>
<dbReference type="PANTHER" id="PTHR36837:SF2">
    <property type="entry name" value="POLY(3-HYDROXYALKANOATE) POLYMERASE SUBUNIT PHAC"/>
    <property type="match status" value="1"/>
</dbReference>
<reference evidence="1 2" key="1">
    <citation type="submission" date="2015-11" db="EMBL/GenBank/DDBJ databases">
        <title>Genomic analysis of 38 Legionella species identifies large and diverse effector repertoires.</title>
        <authorList>
            <person name="Burstein D."/>
            <person name="Amaro F."/>
            <person name="Zusman T."/>
            <person name="Lifshitz Z."/>
            <person name="Cohen O."/>
            <person name="Gilbert J.A."/>
            <person name="Pupko T."/>
            <person name="Shuman H.A."/>
            <person name="Segal G."/>
        </authorList>
    </citation>
    <scope>NUCLEOTIDE SEQUENCE [LARGE SCALE GENOMIC DNA]</scope>
    <source>
        <strain evidence="1 2">ATCC 49506</strain>
    </source>
</reference>
<gene>
    <name evidence="1" type="ORF">Lnau_1590</name>
</gene>
<accession>A0A0W0WWA3</accession>
<protein>
    <submittedName>
        <fullName evidence="1">Alpha/beta hydrolase family protein</fullName>
    </submittedName>
</protein>
<keyword evidence="2" id="KW-1185">Reference proteome</keyword>
<dbReference type="Pfam" id="PF11339">
    <property type="entry name" value="DUF3141"/>
    <property type="match status" value="1"/>
</dbReference>
<dbReference type="SUPFAM" id="SSF53474">
    <property type="entry name" value="alpha/beta-Hydrolases"/>
    <property type="match status" value="1"/>
</dbReference>
<dbReference type="STRING" id="45070.Lnau_1590"/>
<dbReference type="InterPro" id="IPR024501">
    <property type="entry name" value="DUF3141"/>
</dbReference>
<name>A0A0W0WWA3_9GAMM</name>
<organism evidence="1 2">
    <name type="scientific">Legionella nautarum</name>
    <dbReference type="NCBI Taxonomy" id="45070"/>
    <lineage>
        <taxon>Bacteria</taxon>
        <taxon>Pseudomonadati</taxon>
        <taxon>Pseudomonadota</taxon>
        <taxon>Gammaproteobacteria</taxon>
        <taxon>Legionellales</taxon>
        <taxon>Legionellaceae</taxon>
        <taxon>Legionella</taxon>
    </lineage>
</organism>
<dbReference type="PATRIC" id="fig|45070.6.peg.1665"/>
<dbReference type="AlphaFoldDB" id="A0A0W0WWA3"/>
<comment type="caution">
    <text evidence="1">The sequence shown here is derived from an EMBL/GenBank/DDBJ whole genome shotgun (WGS) entry which is preliminary data.</text>
</comment>
<dbReference type="GO" id="GO:0016787">
    <property type="term" value="F:hydrolase activity"/>
    <property type="evidence" value="ECO:0007669"/>
    <property type="project" value="UniProtKB-KW"/>
</dbReference>
<dbReference type="Gene3D" id="3.40.50.1820">
    <property type="entry name" value="alpha/beta hydrolase"/>
    <property type="match status" value="1"/>
</dbReference>
<evidence type="ECO:0000313" key="2">
    <source>
        <dbReference type="Proteomes" id="UP000054725"/>
    </source>
</evidence>
<dbReference type="InterPro" id="IPR051321">
    <property type="entry name" value="PHA/PHB_synthase"/>
</dbReference>
<dbReference type="EMBL" id="LNYO01000013">
    <property type="protein sequence ID" value="KTD36606.1"/>
    <property type="molecule type" value="Genomic_DNA"/>
</dbReference>
<dbReference type="Proteomes" id="UP000054725">
    <property type="component" value="Unassembled WGS sequence"/>
</dbReference>
<keyword evidence="1" id="KW-0378">Hydrolase</keyword>
<evidence type="ECO:0000313" key="1">
    <source>
        <dbReference type="EMBL" id="KTD36606.1"/>
    </source>
</evidence>
<proteinExistence type="predicted"/>
<dbReference type="InterPro" id="IPR029058">
    <property type="entry name" value="AB_hydrolase_fold"/>
</dbReference>